<dbReference type="RefSeq" id="WP_255897887.1">
    <property type="nucleotide sequence ID" value="NZ_JAFMZO010000001.1"/>
</dbReference>
<comment type="caution">
    <text evidence="1">The sequence shown here is derived from an EMBL/GenBank/DDBJ whole genome shotgun (WGS) entry which is preliminary data.</text>
</comment>
<keyword evidence="2" id="KW-1185">Reference proteome</keyword>
<protein>
    <submittedName>
        <fullName evidence="1">Uncharacterized protein</fullName>
    </submittedName>
</protein>
<organism evidence="1 2">
    <name type="scientific">Paradesertivirga mongoliensis</name>
    <dbReference type="NCBI Taxonomy" id="2100740"/>
    <lineage>
        <taxon>Bacteria</taxon>
        <taxon>Pseudomonadati</taxon>
        <taxon>Bacteroidota</taxon>
        <taxon>Sphingobacteriia</taxon>
        <taxon>Sphingobacteriales</taxon>
        <taxon>Sphingobacteriaceae</taxon>
        <taxon>Paradesertivirga</taxon>
    </lineage>
</organism>
<name>A0ABW4ZKE4_9SPHI</name>
<reference evidence="2" key="1">
    <citation type="journal article" date="2019" name="Int. J. Syst. Evol. Microbiol.">
        <title>The Global Catalogue of Microorganisms (GCM) 10K type strain sequencing project: providing services to taxonomists for standard genome sequencing and annotation.</title>
        <authorList>
            <consortium name="The Broad Institute Genomics Platform"/>
            <consortium name="The Broad Institute Genome Sequencing Center for Infectious Disease"/>
            <person name="Wu L."/>
            <person name="Ma J."/>
        </authorList>
    </citation>
    <scope>NUCLEOTIDE SEQUENCE [LARGE SCALE GENOMIC DNA]</scope>
    <source>
        <strain evidence="2">KCTC 42217</strain>
    </source>
</reference>
<gene>
    <name evidence="1" type="ORF">ACFSJU_06745</name>
</gene>
<proteinExistence type="predicted"/>
<evidence type="ECO:0000313" key="1">
    <source>
        <dbReference type="EMBL" id="MFD2162084.1"/>
    </source>
</evidence>
<sequence>MDVKNTVSGYLEEHKNNRSNAFVEFIKRTFKEGKLDHNQIRRAVLQRFQAQDKTAVFFGSLLLQLDNEEIHELLNEKL</sequence>
<dbReference type="EMBL" id="JBHUHZ010000001">
    <property type="protein sequence ID" value="MFD2162084.1"/>
    <property type="molecule type" value="Genomic_DNA"/>
</dbReference>
<dbReference type="Proteomes" id="UP001597387">
    <property type="component" value="Unassembled WGS sequence"/>
</dbReference>
<evidence type="ECO:0000313" key="2">
    <source>
        <dbReference type="Proteomes" id="UP001597387"/>
    </source>
</evidence>
<accession>A0ABW4ZKE4</accession>